<evidence type="ECO:0000256" key="4">
    <source>
        <dbReference type="ARBA" id="ARBA00023136"/>
    </source>
</evidence>
<organism evidence="6 7">
    <name type="scientific">Blepharisma stoltei</name>
    <dbReference type="NCBI Taxonomy" id="1481888"/>
    <lineage>
        <taxon>Eukaryota</taxon>
        <taxon>Sar</taxon>
        <taxon>Alveolata</taxon>
        <taxon>Ciliophora</taxon>
        <taxon>Postciliodesmatophora</taxon>
        <taxon>Heterotrichea</taxon>
        <taxon>Heterotrichida</taxon>
        <taxon>Blepharismidae</taxon>
        <taxon>Blepharisma</taxon>
    </lineage>
</organism>
<reference evidence="6" key="1">
    <citation type="submission" date="2021-09" db="EMBL/GenBank/DDBJ databases">
        <authorList>
            <consortium name="AG Swart"/>
            <person name="Singh M."/>
            <person name="Singh A."/>
            <person name="Seah K."/>
            <person name="Emmerich C."/>
        </authorList>
    </citation>
    <scope>NUCLEOTIDE SEQUENCE</scope>
    <source>
        <strain evidence="6">ATCC30299</strain>
    </source>
</reference>
<evidence type="ECO:0000313" key="7">
    <source>
        <dbReference type="Proteomes" id="UP001162131"/>
    </source>
</evidence>
<evidence type="ECO:0000256" key="3">
    <source>
        <dbReference type="ARBA" id="ARBA00022989"/>
    </source>
</evidence>
<keyword evidence="2 5" id="KW-0812">Transmembrane</keyword>
<dbReference type="AlphaFoldDB" id="A0AAU9IE12"/>
<proteinExistence type="predicted"/>
<dbReference type="GO" id="GO:0000139">
    <property type="term" value="C:Golgi membrane"/>
    <property type="evidence" value="ECO:0007669"/>
    <property type="project" value="InterPro"/>
</dbReference>
<feature type="transmembrane region" description="Helical" evidence="5">
    <location>
        <begin position="99"/>
        <end position="119"/>
    </location>
</feature>
<name>A0AAU9IE12_9CILI</name>
<keyword evidence="7" id="KW-1185">Reference proteome</keyword>
<sequence>MLRGFNWAVCFFVSGMFIFGVSNAMTAKWMDQTEFDGKTFSHPYFQCASMFLGESLCLVFYVIVKIIAKRKQSQKNDSFIPKISAETDQTSMIAKFGPLCFALAAFLDLCGSLMDYIGLNLTAISVYQMIRAFRVIIVAIYSVIFLKRHLYKHEVTGIGLIFVGVAIVGLSSVLYKSSSSKNPVLGIVVIGIGQLFSGSNFVLEEKFLKKLKIDPLKAVGIEGISGIFYFAIILPILNAIPCHGSDMCSDGYVEDSLNAFYQIGTNGLLFFVWCFFMITICFFNWTSIGTTSAASALVRSIADATRAIIIWIISISVGWEEFVWLQLIGFLILLLGTMTYNEVIVLPGFKNSVMKKRQDKELAAKIEQENIKAIRISDITKDAN</sequence>
<evidence type="ECO:0000256" key="1">
    <source>
        <dbReference type="ARBA" id="ARBA00004141"/>
    </source>
</evidence>
<feature type="transmembrane region" description="Helical" evidence="5">
    <location>
        <begin position="260"/>
        <end position="285"/>
    </location>
</feature>
<keyword evidence="4 5" id="KW-0472">Membrane</keyword>
<evidence type="ECO:0008006" key="8">
    <source>
        <dbReference type="Google" id="ProtNLM"/>
    </source>
</evidence>
<feature type="transmembrane region" description="Helical" evidence="5">
    <location>
        <begin position="215"/>
        <end position="240"/>
    </location>
</feature>
<accession>A0AAU9IE12</accession>
<evidence type="ECO:0000256" key="5">
    <source>
        <dbReference type="SAM" id="Phobius"/>
    </source>
</evidence>
<feature type="transmembrane region" description="Helical" evidence="5">
    <location>
        <begin position="297"/>
        <end position="317"/>
    </location>
</feature>
<evidence type="ECO:0000313" key="6">
    <source>
        <dbReference type="EMBL" id="CAG9312135.1"/>
    </source>
</evidence>
<comment type="caution">
    <text evidence="6">The sequence shown here is derived from an EMBL/GenBank/DDBJ whole genome shotgun (WGS) entry which is preliminary data.</text>
</comment>
<dbReference type="EMBL" id="CAJZBQ010000005">
    <property type="protein sequence ID" value="CAG9312135.1"/>
    <property type="molecule type" value="Genomic_DNA"/>
</dbReference>
<feature type="transmembrane region" description="Helical" evidence="5">
    <location>
        <begin position="323"/>
        <end position="349"/>
    </location>
</feature>
<dbReference type="InterPro" id="IPR007271">
    <property type="entry name" value="Nuc_sug_transpt"/>
</dbReference>
<feature type="transmembrane region" description="Helical" evidence="5">
    <location>
        <begin position="158"/>
        <end position="178"/>
    </location>
</feature>
<comment type="subcellular location">
    <subcellularLocation>
        <location evidence="1">Membrane</location>
        <topology evidence="1">Multi-pass membrane protein</topology>
    </subcellularLocation>
</comment>
<dbReference type="GO" id="GO:0015165">
    <property type="term" value="F:pyrimidine nucleotide-sugar transmembrane transporter activity"/>
    <property type="evidence" value="ECO:0007669"/>
    <property type="project" value="InterPro"/>
</dbReference>
<keyword evidence="3 5" id="KW-1133">Transmembrane helix</keyword>
<dbReference type="Pfam" id="PF04142">
    <property type="entry name" value="Nuc_sug_transp"/>
    <property type="match status" value="1"/>
</dbReference>
<feature type="transmembrane region" description="Helical" evidence="5">
    <location>
        <begin position="184"/>
        <end position="203"/>
    </location>
</feature>
<dbReference type="PANTHER" id="PTHR13146">
    <property type="match status" value="1"/>
</dbReference>
<feature type="transmembrane region" description="Helical" evidence="5">
    <location>
        <begin position="48"/>
        <end position="68"/>
    </location>
</feature>
<dbReference type="InterPro" id="IPR037185">
    <property type="entry name" value="EmrE-like"/>
</dbReference>
<protein>
    <recommendedName>
        <fullName evidence="8">Solute carrier family 35 member F6</fullName>
    </recommendedName>
</protein>
<dbReference type="SUPFAM" id="SSF103481">
    <property type="entry name" value="Multidrug resistance efflux transporter EmrE"/>
    <property type="match status" value="1"/>
</dbReference>
<evidence type="ECO:0000256" key="2">
    <source>
        <dbReference type="ARBA" id="ARBA00022692"/>
    </source>
</evidence>
<dbReference type="PANTHER" id="PTHR13146:SF0">
    <property type="entry name" value="SOLUTE CARRIER FAMILY 35 MEMBER F6"/>
    <property type="match status" value="1"/>
</dbReference>
<dbReference type="Proteomes" id="UP001162131">
    <property type="component" value="Unassembled WGS sequence"/>
</dbReference>
<feature type="transmembrane region" description="Helical" evidence="5">
    <location>
        <begin position="125"/>
        <end position="146"/>
    </location>
</feature>
<gene>
    <name evidence="6" type="ORF">BSTOLATCC_MIC5383</name>
</gene>